<dbReference type="RefSeq" id="WP_258569427.1">
    <property type="nucleotide sequence ID" value="NZ_JAKUDN010000002.1"/>
</dbReference>
<protein>
    <recommendedName>
        <fullName evidence="3">F-box domain-containing protein</fullName>
    </recommendedName>
</protein>
<dbReference type="Proteomes" id="UP001320768">
    <property type="component" value="Unassembled WGS sequence"/>
</dbReference>
<keyword evidence="2" id="KW-1185">Reference proteome</keyword>
<reference evidence="1 2" key="1">
    <citation type="journal article" date="2022" name="Nat. Microbiol.">
        <title>The microbiome of a bacterivorous marine choanoflagellate contains a resource-demanding obligate bacterial associate.</title>
        <authorList>
            <person name="Needham D.M."/>
            <person name="Poirier C."/>
            <person name="Bachy C."/>
            <person name="George E.E."/>
            <person name="Wilken S."/>
            <person name="Yung C.C.M."/>
            <person name="Limardo A.J."/>
            <person name="Morando M."/>
            <person name="Sudek L."/>
            <person name="Malmstrom R.R."/>
            <person name="Keeling P.J."/>
            <person name="Santoro A.E."/>
            <person name="Worden A.Z."/>
        </authorList>
    </citation>
    <scope>NUCLEOTIDE SEQUENCE [LARGE SCALE GENOMIC DNA]</scope>
    <source>
        <strain evidence="1 2">Comchoano-2</strain>
    </source>
</reference>
<sequence>MLIDMLPEDLLYHAVHFLQSQLDERSYFQLLSRLSCVCQRLTVLLRDNRYWQGFFRPIVCEVKRVKVPPSDMWAQLLSLPANPSLKSIVQHLGALDHQISHIGWSIVKVTDGVIQINCRMARQPLMHITCHHNVNHLLASFLCAQMGGRFYRHLSERLKKMWLVCRSASARYYARDPSLLKYIPMDVSLTVSQWLALIGKDPKSIKAISKRKDLITNRQFVITLFSRNRCVTAPVSWGRYYKDDVAVLYCGLLNHWLTLRAIGKKLFGHTQLYATCLASSCHHIEQLSSRVPNAEHIFSFGMFCCWQKKGFHAVCFKAGLRQLQPIALHRKVTAIQDILCVFPQVYPSMSQIIDMDTDLSNKWGEAFDLAYSGLLSINSQSVCLNASTPL</sequence>
<comment type="caution">
    <text evidence="1">The sequence shown here is derived from an EMBL/GenBank/DDBJ whole genome shotgun (WGS) entry which is preliminary data.</text>
</comment>
<gene>
    <name evidence="1" type="ORF">MKS91_03340</name>
</gene>
<dbReference type="EMBL" id="JAKUDN010000002">
    <property type="protein sequence ID" value="MCP8352321.1"/>
    <property type="molecule type" value="Genomic_DNA"/>
</dbReference>
<evidence type="ECO:0000313" key="1">
    <source>
        <dbReference type="EMBL" id="MCP8352321.1"/>
    </source>
</evidence>
<organism evidence="1 2">
    <name type="scientific">Candidatus Synchoanobacter obligatus</name>
    <dbReference type="NCBI Taxonomy" id="2919597"/>
    <lineage>
        <taxon>Bacteria</taxon>
        <taxon>Pseudomonadati</taxon>
        <taxon>Pseudomonadota</taxon>
        <taxon>Gammaproteobacteria</taxon>
        <taxon>Candidatus Comchoanobacterales</taxon>
        <taxon>Candidatus Comchoanobacteraceae</taxon>
        <taxon>Candidatus Synchoanobacter</taxon>
    </lineage>
</organism>
<evidence type="ECO:0000313" key="2">
    <source>
        <dbReference type="Proteomes" id="UP001320768"/>
    </source>
</evidence>
<evidence type="ECO:0008006" key="3">
    <source>
        <dbReference type="Google" id="ProtNLM"/>
    </source>
</evidence>
<accession>A0ABT1L5Y6</accession>
<proteinExistence type="predicted"/>
<name>A0ABT1L5Y6_9GAMM</name>